<proteinExistence type="predicted"/>
<reference evidence="2 3" key="1">
    <citation type="journal article" date="2016" name="Nat. Commun.">
        <title>Thousands of microbial genomes shed light on interconnected biogeochemical processes in an aquifer system.</title>
        <authorList>
            <person name="Anantharaman K."/>
            <person name="Brown C.T."/>
            <person name="Hug L.A."/>
            <person name="Sharon I."/>
            <person name="Castelle C.J."/>
            <person name="Probst A.J."/>
            <person name="Thomas B.C."/>
            <person name="Singh A."/>
            <person name="Wilkins M.J."/>
            <person name="Karaoz U."/>
            <person name="Brodie E.L."/>
            <person name="Williams K.H."/>
            <person name="Hubbard S.S."/>
            <person name="Banfield J.F."/>
        </authorList>
    </citation>
    <scope>NUCLEOTIDE SEQUENCE [LARGE SCALE GENOMIC DNA]</scope>
</reference>
<evidence type="ECO:0000313" key="3">
    <source>
        <dbReference type="Proteomes" id="UP000178612"/>
    </source>
</evidence>
<evidence type="ECO:0000313" key="2">
    <source>
        <dbReference type="EMBL" id="OHA91395.1"/>
    </source>
</evidence>
<name>A0A1G2T284_9BACT</name>
<evidence type="ECO:0000256" key="1">
    <source>
        <dbReference type="SAM" id="MobiDB-lite"/>
    </source>
</evidence>
<sequence length="104" mass="11588">MSQEKRPLHEVLSHKLIFAPIGIAEEMKRGELMTILDTLRQGKMKAADAHKIAEDHAGLPELLKSAGKIHLAQFAQEVLDDLAGRQDEKKQEKTEEVVDTVVHG</sequence>
<protein>
    <submittedName>
        <fullName evidence="2">Uncharacterized protein</fullName>
    </submittedName>
</protein>
<organism evidence="2 3">
    <name type="scientific">Candidatus Zambryskibacteria bacterium RIFCSPHIGHO2_01_FULL_49_18</name>
    <dbReference type="NCBI Taxonomy" id="1802740"/>
    <lineage>
        <taxon>Bacteria</taxon>
        <taxon>Candidatus Zambryskiibacteriota</taxon>
    </lineage>
</organism>
<accession>A0A1G2T284</accession>
<feature type="compositionally biased region" description="Basic and acidic residues" evidence="1">
    <location>
        <begin position="85"/>
        <end position="96"/>
    </location>
</feature>
<gene>
    <name evidence="2" type="ORF">A2758_02970</name>
</gene>
<feature type="region of interest" description="Disordered" evidence="1">
    <location>
        <begin position="85"/>
        <end position="104"/>
    </location>
</feature>
<dbReference type="Proteomes" id="UP000178612">
    <property type="component" value="Unassembled WGS sequence"/>
</dbReference>
<dbReference type="EMBL" id="MHVJ01000013">
    <property type="protein sequence ID" value="OHA91395.1"/>
    <property type="molecule type" value="Genomic_DNA"/>
</dbReference>
<dbReference type="AlphaFoldDB" id="A0A1G2T284"/>
<comment type="caution">
    <text evidence="2">The sequence shown here is derived from an EMBL/GenBank/DDBJ whole genome shotgun (WGS) entry which is preliminary data.</text>
</comment>